<evidence type="ECO:0000259" key="6">
    <source>
        <dbReference type="PROSITE" id="PS50801"/>
    </source>
</evidence>
<evidence type="ECO:0000256" key="4">
    <source>
        <dbReference type="ARBA" id="ARBA00023136"/>
    </source>
</evidence>
<feature type="transmembrane region" description="Helical" evidence="5">
    <location>
        <begin position="27"/>
        <end position="48"/>
    </location>
</feature>
<proteinExistence type="predicted"/>
<gene>
    <name evidence="7" type="ORF">SAMN04488136_102301</name>
    <name evidence="8" type="ORF">SAMN04488136_104105</name>
</gene>
<dbReference type="InterPro" id="IPR002645">
    <property type="entry name" value="STAS_dom"/>
</dbReference>
<dbReference type="EMBL" id="FNDD01000002">
    <property type="protein sequence ID" value="SDG77671.1"/>
    <property type="molecule type" value="Genomic_DNA"/>
</dbReference>
<feature type="transmembrane region" description="Helical" evidence="5">
    <location>
        <begin position="205"/>
        <end position="222"/>
    </location>
</feature>
<evidence type="ECO:0000256" key="3">
    <source>
        <dbReference type="ARBA" id="ARBA00022989"/>
    </source>
</evidence>
<feature type="transmembrane region" description="Helical" evidence="5">
    <location>
        <begin position="326"/>
        <end position="344"/>
    </location>
</feature>
<evidence type="ECO:0000313" key="7">
    <source>
        <dbReference type="EMBL" id="SDG77671.1"/>
    </source>
</evidence>
<evidence type="ECO:0000313" key="8">
    <source>
        <dbReference type="EMBL" id="SDG89095.1"/>
    </source>
</evidence>
<dbReference type="AlphaFoldDB" id="A0A1G7XY11"/>
<feature type="transmembrane region" description="Helical" evidence="5">
    <location>
        <begin position="54"/>
        <end position="71"/>
    </location>
</feature>
<protein>
    <submittedName>
        <fullName evidence="8">Sulfate permease, SulP family</fullName>
    </submittedName>
</protein>
<keyword evidence="2 5" id="KW-0812">Transmembrane</keyword>
<dbReference type="Gene3D" id="3.30.750.24">
    <property type="entry name" value="STAS domain"/>
    <property type="match status" value="1"/>
</dbReference>
<dbReference type="InterPro" id="IPR011547">
    <property type="entry name" value="SLC26A/SulP_dom"/>
</dbReference>
<dbReference type="PANTHER" id="PTHR11814">
    <property type="entry name" value="SULFATE TRANSPORTER"/>
    <property type="match status" value="1"/>
</dbReference>
<comment type="subcellular location">
    <subcellularLocation>
        <location evidence="1">Membrane</location>
        <topology evidence="1">Multi-pass membrane protein</topology>
    </subcellularLocation>
</comment>
<keyword evidence="9" id="KW-1185">Reference proteome</keyword>
<evidence type="ECO:0000256" key="5">
    <source>
        <dbReference type="SAM" id="Phobius"/>
    </source>
</evidence>
<dbReference type="GO" id="GO:0016020">
    <property type="term" value="C:membrane"/>
    <property type="evidence" value="ECO:0007669"/>
    <property type="project" value="UniProtKB-SubCell"/>
</dbReference>
<dbReference type="InterPro" id="IPR001902">
    <property type="entry name" value="SLC26A/SulP_fam"/>
</dbReference>
<dbReference type="STRING" id="861298.SAMN04488136_102301"/>
<name>A0A1G7XY11_9VIBR</name>
<dbReference type="CDD" id="cd07042">
    <property type="entry name" value="STAS_SulP_like_sulfate_transporter"/>
    <property type="match status" value="1"/>
</dbReference>
<organism evidence="8 9">
    <name type="scientific">Vibrio xiamenensis</name>
    <dbReference type="NCBI Taxonomy" id="861298"/>
    <lineage>
        <taxon>Bacteria</taxon>
        <taxon>Pseudomonadati</taxon>
        <taxon>Pseudomonadota</taxon>
        <taxon>Gammaproteobacteria</taxon>
        <taxon>Vibrionales</taxon>
        <taxon>Vibrionaceae</taxon>
        <taxon>Vibrio</taxon>
    </lineage>
</organism>
<feature type="transmembrane region" description="Helical" evidence="5">
    <location>
        <begin position="351"/>
        <end position="368"/>
    </location>
</feature>
<feature type="transmembrane region" description="Helical" evidence="5">
    <location>
        <begin position="173"/>
        <end position="198"/>
    </location>
</feature>
<dbReference type="InterPro" id="IPR036513">
    <property type="entry name" value="STAS_dom_sf"/>
</dbReference>
<keyword evidence="3 5" id="KW-1133">Transmembrane helix</keyword>
<sequence length="575" mass="60949">MPANLVKLLPFLQWGREINQAMFGKDLLAGITGAVIALPQGVAYALIAGLPAEYGLYSAIVVCILASLFGSSHHMVSGPTAALSIVLMSVISPLANGAEDYIQQAVTLTLMVGVIQLAMGALRLGSLVNFISHTVVIGFTAGAAVLIAASQLQHLLGVEIASGLSLVDELQAIALQIPNTHGLSLAVGAVSLIISVIARRISRKLPHLLLGLGAASLLSWAIDGPQRGVALVGALPSELPSFATPQFSAGAVKTLSSGALAIAMLGLIEAVSIARAISLRSGQRINGNQEFVGQGLSNFVGAFFGCFVGSGSFTRSGANYDAGAQTPLAAIFSSLLLALIVVFIPDVTAYLPMPAIAGSIMLIAWNLFDFKHIKEILRANYNEVAVLAATFLSTLFIELEFAIYVGVMLSLVLYLRRTSRPRVLELTAQEASFHQQLNQIGLKQSDWCPQIKLIRVDGSLFFGSADHVQRRLRELTSSGNTLVLMIGSGINFIDLAGAQMLEQEAQRLESAGGYLAIIALKHAVIDELKDSGYLDKIGEARLFATPQAAIAMLLRVVDKQRCNPCHQKAFAECLR</sequence>
<feature type="transmembrane region" description="Helical" evidence="5">
    <location>
        <begin position="255"/>
        <end position="274"/>
    </location>
</feature>
<accession>A0A1G7XY11</accession>
<dbReference type="EMBL" id="FNDD01000004">
    <property type="protein sequence ID" value="SDG89095.1"/>
    <property type="molecule type" value="Genomic_DNA"/>
</dbReference>
<evidence type="ECO:0000313" key="9">
    <source>
        <dbReference type="Proteomes" id="UP000198854"/>
    </source>
</evidence>
<feature type="transmembrane region" description="Helical" evidence="5">
    <location>
        <begin position="101"/>
        <end position="122"/>
    </location>
</feature>
<keyword evidence="4 5" id="KW-0472">Membrane</keyword>
<dbReference type="PROSITE" id="PS50801">
    <property type="entry name" value="STAS"/>
    <property type="match status" value="1"/>
</dbReference>
<feature type="domain" description="STAS" evidence="6">
    <location>
        <begin position="449"/>
        <end position="553"/>
    </location>
</feature>
<feature type="transmembrane region" description="Helical" evidence="5">
    <location>
        <begin position="295"/>
        <end position="314"/>
    </location>
</feature>
<evidence type="ECO:0000256" key="2">
    <source>
        <dbReference type="ARBA" id="ARBA00022692"/>
    </source>
</evidence>
<dbReference type="Pfam" id="PF00916">
    <property type="entry name" value="Sulfate_transp"/>
    <property type="match status" value="1"/>
</dbReference>
<evidence type="ECO:0000256" key="1">
    <source>
        <dbReference type="ARBA" id="ARBA00004141"/>
    </source>
</evidence>
<dbReference type="SUPFAM" id="SSF52091">
    <property type="entry name" value="SpoIIaa-like"/>
    <property type="match status" value="1"/>
</dbReference>
<reference evidence="8 9" key="1">
    <citation type="submission" date="2016-10" db="EMBL/GenBank/DDBJ databases">
        <authorList>
            <person name="de Groot N.N."/>
        </authorList>
    </citation>
    <scope>NUCLEOTIDE SEQUENCE [LARGE SCALE GENOMIC DNA]</scope>
    <source>
        <strain evidence="8 9">CGMCC 1.10228</strain>
    </source>
</reference>
<dbReference type="NCBIfam" id="TIGR00815">
    <property type="entry name" value="sulP"/>
    <property type="match status" value="1"/>
</dbReference>
<feature type="transmembrane region" description="Helical" evidence="5">
    <location>
        <begin position="388"/>
        <end position="415"/>
    </location>
</feature>
<dbReference type="Proteomes" id="UP000198854">
    <property type="component" value="Unassembled WGS sequence"/>
</dbReference>
<dbReference type="OrthoDB" id="9769739at2"/>
<feature type="transmembrane region" description="Helical" evidence="5">
    <location>
        <begin position="134"/>
        <end position="153"/>
    </location>
</feature>
<dbReference type="GO" id="GO:0055085">
    <property type="term" value="P:transmembrane transport"/>
    <property type="evidence" value="ECO:0007669"/>
    <property type="project" value="InterPro"/>
</dbReference>
<dbReference type="Pfam" id="PF01740">
    <property type="entry name" value="STAS"/>
    <property type="match status" value="1"/>
</dbReference>
<dbReference type="RefSeq" id="WP_093269526.1">
    <property type="nucleotide sequence ID" value="NZ_FNDD01000002.1"/>
</dbReference>